<dbReference type="RefSeq" id="XP_014680324.1">
    <property type="nucleotide sequence ID" value="XM_014824838.1"/>
</dbReference>
<dbReference type="GeneID" id="106820315"/>
<keyword evidence="2" id="KW-0813">Transport</keyword>
<evidence type="ECO:0000313" key="8">
    <source>
        <dbReference type="RefSeq" id="XP_014680324.1"/>
    </source>
</evidence>
<evidence type="ECO:0000256" key="5">
    <source>
        <dbReference type="ARBA" id="ARBA00023136"/>
    </source>
</evidence>
<gene>
    <name evidence="8" type="primary">LOC106820315</name>
</gene>
<protein>
    <submittedName>
        <fullName evidence="8">Hippocampus abundant transcript 1 protein-like</fullName>
    </submittedName>
</protein>
<keyword evidence="7" id="KW-1185">Reference proteome</keyword>
<evidence type="ECO:0000313" key="7">
    <source>
        <dbReference type="Proteomes" id="UP000695022"/>
    </source>
</evidence>
<reference evidence="8" key="1">
    <citation type="submission" date="2025-08" db="UniProtKB">
        <authorList>
            <consortium name="RefSeq"/>
        </authorList>
    </citation>
    <scope>IDENTIFICATION</scope>
</reference>
<dbReference type="InterPro" id="IPR036259">
    <property type="entry name" value="MFS_trans_sf"/>
</dbReference>
<dbReference type="PANTHER" id="PTHR23504">
    <property type="entry name" value="MAJOR FACILITATOR SUPERFAMILY DOMAIN-CONTAINING PROTEIN 10"/>
    <property type="match status" value="1"/>
</dbReference>
<dbReference type="PANTHER" id="PTHR23504:SF1">
    <property type="entry name" value="GH21943P-RELATED"/>
    <property type="match status" value="1"/>
</dbReference>
<evidence type="ECO:0000256" key="3">
    <source>
        <dbReference type="ARBA" id="ARBA00022692"/>
    </source>
</evidence>
<dbReference type="Proteomes" id="UP000695022">
    <property type="component" value="Unplaced"/>
</dbReference>
<dbReference type="Gene3D" id="1.20.1250.20">
    <property type="entry name" value="MFS general substrate transporter like domains"/>
    <property type="match status" value="1"/>
</dbReference>
<feature type="transmembrane region" description="Helical" evidence="6">
    <location>
        <begin position="32"/>
        <end position="52"/>
    </location>
</feature>
<organism evidence="7 8">
    <name type="scientific">Priapulus caudatus</name>
    <name type="common">Priapulid worm</name>
    <dbReference type="NCBI Taxonomy" id="37621"/>
    <lineage>
        <taxon>Eukaryota</taxon>
        <taxon>Metazoa</taxon>
        <taxon>Ecdysozoa</taxon>
        <taxon>Scalidophora</taxon>
        <taxon>Priapulida</taxon>
        <taxon>Priapulimorpha</taxon>
        <taxon>Priapulimorphida</taxon>
        <taxon>Priapulidae</taxon>
        <taxon>Priapulus</taxon>
    </lineage>
</organism>
<comment type="subcellular location">
    <subcellularLocation>
        <location evidence="1">Membrane</location>
        <topology evidence="1">Multi-pass membrane protein</topology>
    </subcellularLocation>
</comment>
<feature type="transmembrane region" description="Helical" evidence="6">
    <location>
        <begin position="89"/>
        <end position="114"/>
    </location>
</feature>
<dbReference type="SUPFAM" id="SSF103473">
    <property type="entry name" value="MFS general substrate transporter"/>
    <property type="match status" value="1"/>
</dbReference>
<keyword evidence="4 6" id="KW-1133">Transmembrane helix</keyword>
<evidence type="ECO:0000256" key="1">
    <source>
        <dbReference type="ARBA" id="ARBA00004141"/>
    </source>
</evidence>
<proteinExistence type="predicted"/>
<name>A0ABM1F7A3_PRICU</name>
<keyword evidence="5 6" id="KW-0472">Membrane</keyword>
<keyword evidence="3 6" id="KW-0812">Transmembrane</keyword>
<evidence type="ECO:0000256" key="2">
    <source>
        <dbReference type="ARBA" id="ARBA00022448"/>
    </source>
</evidence>
<feature type="non-terminal residue" evidence="8">
    <location>
        <position position="1"/>
    </location>
</feature>
<evidence type="ECO:0000256" key="6">
    <source>
        <dbReference type="SAM" id="Phobius"/>
    </source>
</evidence>
<evidence type="ECO:0000256" key="4">
    <source>
        <dbReference type="ARBA" id="ARBA00022989"/>
    </source>
</evidence>
<sequence length="122" mass="13327">HVCAQVSATFAASLVTSPAVGAYVAKVYSENVVIAMATAVALLDVLFIMVAVPESLTEKLRQTAWGAPISWEQADPFNSLRKVSHDSTILLLCIAVFLSYLPEAGQYSCFFVYLRLVSRQLR</sequence>
<accession>A0ABM1F7A3</accession>